<evidence type="ECO:0000256" key="5">
    <source>
        <dbReference type="ARBA" id="ARBA00023136"/>
    </source>
</evidence>
<organism evidence="7 8">
    <name type="scientific">Limobrevibacterium gyesilva</name>
    <dbReference type="NCBI Taxonomy" id="2991712"/>
    <lineage>
        <taxon>Bacteria</taxon>
        <taxon>Pseudomonadati</taxon>
        <taxon>Pseudomonadota</taxon>
        <taxon>Alphaproteobacteria</taxon>
        <taxon>Acetobacterales</taxon>
        <taxon>Acetobacteraceae</taxon>
        <taxon>Limobrevibacterium</taxon>
    </lineage>
</organism>
<proteinExistence type="predicted"/>
<feature type="transmembrane region" description="Helical" evidence="6">
    <location>
        <begin position="96"/>
        <end position="116"/>
    </location>
</feature>
<feature type="transmembrane region" description="Helical" evidence="6">
    <location>
        <begin position="12"/>
        <end position="34"/>
    </location>
</feature>
<feature type="transmembrane region" description="Helical" evidence="6">
    <location>
        <begin position="265"/>
        <end position="298"/>
    </location>
</feature>
<dbReference type="InterPro" id="IPR043428">
    <property type="entry name" value="LivM-like"/>
</dbReference>
<dbReference type="PANTHER" id="PTHR30482:SF17">
    <property type="entry name" value="ABC TRANSPORTER ATP-BINDING PROTEIN"/>
    <property type="match status" value="1"/>
</dbReference>
<feature type="transmembrane region" description="Helical" evidence="6">
    <location>
        <begin position="325"/>
        <end position="348"/>
    </location>
</feature>
<evidence type="ECO:0000256" key="3">
    <source>
        <dbReference type="ARBA" id="ARBA00022692"/>
    </source>
</evidence>
<dbReference type="RefSeq" id="WP_264714334.1">
    <property type="nucleotide sequence ID" value="NZ_JAPDNT010000010.1"/>
</dbReference>
<evidence type="ECO:0000256" key="6">
    <source>
        <dbReference type="SAM" id="Phobius"/>
    </source>
</evidence>
<reference evidence="7" key="2">
    <citation type="submission" date="2022-10" db="EMBL/GenBank/DDBJ databases">
        <authorList>
            <person name="Trinh H.N."/>
        </authorList>
    </citation>
    <scope>NUCLEOTIDE SEQUENCE</scope>
    <source>
        <strain evidence="7">RN2-1</strain>
    </source>
</reference>
<comment type="subcellular location">
    <subcellularLocation>
        <location evidence="1">Cell membrane</location>
        <topology evidence="1">Multi-pass membrane protein</topology>
    </subcellularLocation>
</comment>
<keyword evidence="5 6" id="KW-0472">Membrane</keyword>
<dbReference type="EMBL" id="JAPDNT010000010">
    <property type="protein sequence ID" value="MCW3475614.1"/>
    <property type="molecule type" value="Genomic_DNA"/>
</dbReference>
<keyword evidence="4 6" id="KW-1133">Transmembrane helix</keyword>
<evidence type="ECO:0000256" key="4">
    <source>
        <dbReference type="ARBA" id="ARBA00022989"/>
    </source>
</evidence>
<keyword evidence="2" id="KW-1003">Cell membrane</keyword>
<evidence type="ECO:0000313" key="8">
    <source>
        <dbReference type="Proteomes" id="UP001165679"/>
    </source>
</evidence>
<dbReference type="AlphaFoldDB" id="A0AA41YLF8"/>
<keyword evidence="8" id="KW-1185">Reference proteome</keyword>
<evidence type="ECO:0000313" key="7">
    <source>
        <dbReference type="EMBL" id="MCW3475614.1"/>
    </source>
</evidence>
<dbReference type="Proteomes" id="UP001165679">
    <property type="component" value="Unassembled WGS sequence"/>
</dbReference>
<dbReference type="CDD" id="cd06581">
    <property type="entry name" value="TM_PBP1_LivM_like"/>
    <property type="match status" value="1"/>
</dbReference>
<comment type="caution">
    <text evidence="7">The sequence shown here is derived from an EMBL/GenBank/DDBJ whole genome shotgun (WGS) entry which is preliminary data.</text>
</comment>
<evidence type="ECO:0000256" key="2">
    <source>
        <dbReference type="ARBA" id="ARBA00022475"/>
    </source>
</evidence>
<feature type="transmembrane region" description="Helical" evidence="6">
    <location>
        <begin position="228"/>
        <end position="253"/>
    </location>
</feature>
<accession>A0AA41YLF8</accession>
<dbReference type="PANTHER" id="PTHR30482">
    <property type="entry name" value="HIGH-AFFINITY BRANCHED-CHAIN AMINO ACID TRANSPORT SYSTEM PERMEASE"/>
    <property type="match status" value="1"/>
</dbReference>
<protein>
    <submittedName>
        <fullName evidence="7">Branched-chain amino acid ABC transporter permease</fullName>
    </submittedName>
</protein>
<name>A0AA41YLF8_9PROT</name>
<dbReference type="InterPro" id="IPR001851">
    <property type="entry name" value="ABC_transp_permease"/>
</dbReference>
<dbReference type="GO" id="GO:0005886">
    <property type="term" value="C:plasma membrane"/>
    <property type="evidence" value="ECO:0007669"/>
    <property type="project" value="UniProtKB-SubCell"/>
</dbReference>
<sequence>MRWRIVSGDRPGHPVATALLLVLLVALAFAPFLFPGTRSVAAAARICIFIVLAASYDILLGYTGIVSFAHTMFFAIGAYGVAIPLANGWIGWDAVLAGGLGGAALAAGIAAAIGLLSLRVRKIFFSMITLAVASLAQLLATQWRDITGGEDGLTFSLPRILSPAFRLLSDPVLGVRIDGRLITYYLIFAVSLALFWLMLRIVNSPFGRVLQAIRENEFRAEALGYRTIVYRTLASALSAGMAAIAGALMALLLRYNGPEATMSFAIMVDVLLMVVIGGMGTLYGPALGAAVIVLAQYYLQPGLQALSDAAGALPLLPALFHPDRWLLWLGVLFILIVYFLPAGIVGSLRRRSRA</sequence>
<feature type="transmembrane region" description="Helical" evidence="6">
    <location>
        <begin position="40"/>
        <end position="60"/>
    </location>
</feature>
<keyword evidence="3 6" id="KW-0812">Transmembrane</keyword>
<dbReference type="GO" id="GO:0015658">
    <property type="term" value="F:branched-chain amino acid transmembrane transporter activity"/>
    <property type="evidence" value="ECO:0007669"/>
    <property type="project" value="InterPro"/>
</dbReference>
<feature type="transmembrane region" description="Helical" evidence="6">
    <location>
        <begin position="181"/>
        <end position="199"/>
    </location>
</feature>
<evidence type="ECO:0000256" key="1">
    <source>
        <dbReference type="ARBA" id="ARBA00004651"/>
    </source>
</evidence>
<gene>
    <name evidence="7" type="ORF">OL599_13600</name>
</gene>
<reference evidence="7" key="1">
    <citation type="submission" date="2022-09" db="EMBL/GenBank/DDBJ databases">
        <title>Rhodovastum sp. nov. RN2-1 isolated from soil in Seongnam, South Korea.</title>
        <authorList>
            <person name="Le N.T."/>
        </authorList>
    </citation>
    <scope>NUCLEOTIDE SEQUENCE</scope>
    <source>
        <strain evidence="7">RN2-1</strain>
    </source>
</reference>
<feature type="transmembrane region" description="Helical" evidence="6">
    <location>
        <begin position="72"/>
        <end position="90"/>
    </location>
</feature>
<dbReference type="Pfam" id="PF02653">
    <property type="entry name" value="BPD_transp_2"/>
    <property type="match status" value="1"/>
</dbReference>